<comment type="function">
    <text evidence="6">Catalyzes the interconversion of methylthioribose-1-phosphate (MTR-1-P) into methylthioribulose-1-phosphate (MTRu-1-P).</text>
</comment>
<dbReference type="AlphaFoldDB" id="A0A1A5ZYK5"/>
<evidence type="ECO:0000313" key="9">
    <source>
        <dbReference type="Proteomes" id="UP000078595"/>
    </source>
</evidence>
<name>A0A1A5ZYK5_9TREE</name>
<dbReference type="InterPro" id="IPR000649">
    <property type="entry name" value="IF-2B-related"/>
</dbReference>
<dbReference type="InterPro" id="IPR011559">
    <property type="entry name" value="Initiation_fac_2B_a/b/d"/>
</dbReference>
<evidence type="ECO:0000256" key="2">
    <source>
        <dbReference type="ARBA" id="ARBA00022605"/>
    </source>
</evidence>
<keyword evidence="1 6" id="KW-0963">Cytoplasm</keyword>
<dbReference type="Gene3D" id="1.20.120.420">
    <property type="entry name" value="translation initiation factor eif-2b, domain 1"/>
    <property type="match status" value="1"/>
</dbReference>
<evidence type="ECO:0000256" key="6">
    <source>
        <dbReference type="HAMAP-Rule" id="MF_03119"/>
    </source>
</evidence>
<dbReference type="SUPFAM" id="SSF100950">
    <property type="entry name" value="NagB/RpiA/CoA transferase-like"/>
    <property type="match status" value="1"/>
</dbReference>
<dbReference type="EMBL" id="CP144538">
    <property type="protein sequence ID" value="WWC64438.1"/>
    <property type="molecule type" value="Genomic_DNA"/>
</dbReference>
<keyword evidence="5 6" id="KW-0539">Nucleus</keyword>
<dbReference type="RefSeq" id="XP_018260734.1">
    <property type="nucleotide sequence ID" value="XM_018409731.1"/>
</dbReference>
<dbReference type="NCBIfam" id="TIGR00524">
    <property type="entry name" value="eIF-2B_rel"/>
    <property type="match status" value="1"/>
</dbReference>
<reference evidence="7" key="1">
    <citation type="submission" date="2013-07" db="EMBL/GenBank/DDBJ databases">
        <title>The Genome Sequence of Cryptococcus dejecticola CBS10117.</title>
        <authorList>
            <consortium name="The Broad Institute Genome Sequencing Platform"/>
            <person name="Cuomo C."/>
            <person name="Litvintseva A."/>
            <person name="Chen Y."/>
            <person name="Heitman J."/>
            <person name="Sun S."/>
            <person name="Springer D."/>
            <person name="Dromer F."/>
            <person name="Young S.K."/>
            <person name="Zeng Q."/>
            <person name="Gargeya S."/>
            <person name="Fitzgerald M."/>
            <person name="Abouelleil A."/>
            <person name="Alvarado L."/>
            <person name="Berlin A.M."/>
            <person name="Chapman S.B."/>
            <person name="Dewar J."/>
            <person name="Goldberg J."/>
            <person name="Griggs A."/>
            <person name="Gujja S."/>
            <person name="Hansen M."/>
            <person name="Howarth C."/>
            <person name="Imamovic A."/>
            <person name="Larimer J."/>
            <person name="McCowan C."/>
            <person name="Murphy C."/>
            <person name="Pearson M."/>
            <person name="Priest M."/>
            <person name="Roberts A."/>
            <person name="Saif S."/>
            <person name="Shea T."/>
            <person name="Sykes S."/>
            <person name="Wortman J."/>
            <person name="Nusbaum C."/>
            <person name="Birren B."/>
        </authorList>
    </citation>
    <scope>NUCLEOTIDE SEQUENCE [LARGE SCALE GENOMIC DNA]</scope>
    <source>
        <strain evidence="7">CBS 10117</strain>
    </source>
</reference>
<dbReference type="EMBL" id="KI894034">
    <property type="protein sequence ID" value="OBR82892.1"/>
    <property type="molecule type" value="Genomic_DNA"/>
</dbReference>
<comment type="similarity">
    <text evidence="6">Belongs to the eIF-2B alpha/beta/delta subunits family. MtnA subfamily.</text>
</comment>
<reference evidence="8" key="3">
    <citation type="submission" date="2024-02" db="EMBL/GenBank/DDBJ databases">
        <title>Comparative genomics of Cryptococcus and Kwoniella reveals pathogenesis evolution and contrasting modes of karyotype evolution via chromosome fusion or intercentromeric recombination.</title>
        <authorList>
            <person name="Coelho M.A."/>
            <person name="David-Palma M."/>
            <person name="Shea T."/>
            <person name="Bowers K."/>
            <person name="McGinley-Smith S."/>
            <person name="Mohammad A.W."/>
            <person name="Gnirke A."/>
            <person name="Yurkov A.M."/>
            <person name="Nowrousian M."/>
            <person name="Sun S."/>
            <person name="Cuomo C.A."/>
            <person name="Heitman J."/>
        </authorList>
    </citation>
    <scope>NUCLEOTIDE SEQUENCE</scope>
    <source>
        <strain evidence="8">CBS 10117</strain>
    </source>
</reference>
<keyword evidence="4 6" id="KW-0413">Isomerase</keyword>
<evidence type="ECO:0000256" key="3">
    <source>
        <dbReference type="ARBA" id="ARBA00023167"/>
    </source>
</evidence>
<evidence type="ECO:0000313" key="7">
    <source>
        <dbReference type="EMBL" id="OBR82892.1"/>
    </source>
</evidence>
<dbReference type="PANTHER" id="PTHR43475">
    <property type="entry name" value="METHYLTHIORIBOSE-1-PHOSPHATE ISOMERASE"/>
    <property type="match status" value="1"/>
</dbReference>
<evidence type="ECO:0000256" key="5">
    <source>
        <dbReference type="ARBA" id="ARBA00023242"/>
    </source>
</evidence>
<dbReference type="UniPathway" id="UPA00904">
    <property type="reaction ID" value="UER00874"/>
</dbReference>
<dbReference type="FunFam" id="1.20.120.420:FF:000003">
    <property type="entry name" value="Methylthioribose-1-phosphate isomerase"/>
    <property type="match status" value="1"/>
</dbReference>
<dbReference type="GO" id="GO:0046523">
    <property type="term" value="F:S-methyl-5-thioribose-1-phosphate isomerase activity"/>
    <property type="evidence" value="ECO:0007669"/>
    <property type="project" value="UniProtKB-UniRule"/>
</dbReference>
<dbReference type="InterPro" id="IPR042529">
    <property type="entry name" value="IF_2B-like_C"/>
</dbReference>
<comment type="subcellular location">
    <subcellularLocation>
        <location evidence="6">Cytoplasm</location>
    </subcellularLocation>
    <subcellularLocation>
        <location evidence="6">Nucleus</location>
    </subcellularLocation>
</comment>
<keyword evidence="2 6" id="KW-0028">Amino-acid biosynthesis</keyword>
<proteinExistence type="inferred from homology"/>
<evidence type="ECO:0000256" key="1">
    <source>
        <dbReference type="ARBA" id="ARBA00022490"/>
    </source>
</evidence>
<dbReference type="FunFam" id="3.40.50.10470:FF:000013">
    <property type="entry name" value="Methylthioribose-1-phosphate isomerase"/>
    <property type="match status" value="1"/>
</dbReference>
<dbReference type="Gene3D" id="3.40.50.10470">
    <property type="entry name" value="Translation initiation factor eif-2b, domain 2"/>
    <property type="match status" value="1"/>
</dbReference>
<sequence length="396" mass="42894">MVAQAPSGKKPLPDMMTSIRIDKSGQVEIVDQLLLPHSVKWIPISTPEEAFDAIKSMKIRGAPAIASLAALSLKSSLSTEEIRSKSEEEVKKWILDQCDYLQSSRPTAVNLSEAMNRIRTYIKTHTSSSSSSSSSATSASADLVQKVQQICQDVHEEDLERNMTMGRLGAEWLAKKSGKSKLKVVTVCNTGSLATSGYGTAIGVITALFENDQLDTAYYAQTTPYHQGSRLTSLELTTLEIPACMICDTMLGSLFQHEDIDGVIVGADRVVKNGDTANKIGTYQAAVLAQRHNIPFMVVAPVTTIDLSLKTGAEIHIEQRPPVEATQVRGLNIETGKLSVVRITPEGVGEGDKPWQRVYNPSFDVTPAELISCVVTEKGVAERKEGAKDIDVSSIC</sequence>
<dbReference type="GO" id="GO:0019509">
    <property type="term" value="P:L-methionine salvage from methylthioadenosine"/>
    <property type="evidence" value="ECO:0007669"/>
    <property type="project" value="UniProtKB-UniRule"/>
</dbReference>
<dbReference type="EC" id="5.3.1.23" evidence="6"/>
<dbReference type="GeneID" id="28970148"/>
<keyword evidence="3 6" id="KW-0486">Methionine biosynthesis</keyword>
<reference evidence="8" key="2">
    <citation type="submission" date="2013-07" db="EMBL/GenBank/DDBJ databases">
        <authorList>
            <consortium name="The Broad Institute Genome Sequencing Platform"/>
            <person name="Cuomo C."/>
            <person name="Litvintseva A."/>
            <person name="Chen Y."/>
            <person name="Heitman J."/>
            <person name="Sun S."/>
            <person name="Springer D."/>
            <person name="Dromer F."/>
            <person name="Young S.K."/>
            <person name="Zeng Q."/>
            <person name="Gargeya S."/>
            <person name="Fitzgerald M."/>
            <person name="Abouelleil A."/>
            <person name="Alvarado L."/>
            <person name="Berlin A.M."/>
            <person name="Chapman S.B."/>
            <person name="Dewar J."/>
            <person name="Goldberg J."/>
            <person name="Griggs A."/>
            <person name="Gujja S."/>
            <person name="Hansen M."/>
            <person name="Howarth C."/>
            <person name="Imamovic A."/>
            <person name="Larimer J."/>
            <person name="McCowan C."/>
            <person name="Murphy C."/>
            <person name="Pearson M."/>
            <person name="Priest M."/>
            <person name="Roberts A."/>
            <person name="Saif S."/>
            <person name="Shea T."/>
            <person name="Sykes S."/>
            <person name="Wortman J."/>
            <person name="Nusbaum C."/>
            <person name="Birren B."/>
        </authorList>
    </citation>
    <scope>NUCLEOTIDE SEQUENCE</scope>
    <source>
        <strain evidence="8">CBS 10117</strain>
    </source>
</reference>
<dbReference type="HAMAP" id="MF_01678">
    <property type="entry name" value="Salvage_MtnA"/>
    <property type="match status" value="1"/>
</dbReference>
<dbReference type="InterPro" id="IPR027363">
    <property type="entry name" value="M1Pi_N"/>
</dbReference>
<dbReference type="Pfam" id="PF01008">
    <property type="entry name" value="IF-2B"/>
    <property type="match status" value="1"/>
</dbReference>
<dbReference type="NCBIfam" id="NF004326">
    <property type="entry name" value="PRK05720.1"/>
    <property type="match status" value="1"/>
</dbReference>
<feature type="active site" description="Proton donor" evidence="6">
    <location>
        <position position="268"/>
    </location>
</feature>
<dbReference type="GO" id="GO:0005737">
    <property type="term" value="C:cytoplasm"/>
    <property type="evidence" value="ECO:0007669"/>
    <property type="project" value="UniProtKB-SubCell"/>
</dbReference>
<dbReference type="GO" id="GO:0005634">
    <property type="term" value="C:nucleus"/>
    <property type="evidence" value="ECO:0007669"/>
    <property type="project" value="UniProtKB-SubCell"/>
</dbReference>
<protein>
    <recommendedName>
        <fullName evidence="6">Methylthioribose-1-phosphate isomerase</fullName>
        <shortName evidence="6">M1Pi</shortName>
        <shortName evidence="6">MTR-1-P isomerase</shortName>
        <ecNumber evidence="6">5.3.1.23</ecNumber>
    </recommendedName>
    <alternativeName>
        <fullName evidence="6">S-methyl-5-thioribose-1-phosphate isomerase</fullName>
    </alternativeName>
    <alternativeName>
        <fullName evidence="6">Translation initiation factor eIF-2B subunit alpha/beta/delta-like protein</fullName>
    </alternativeName>
</protein>
<dbReference type="STRING" id="1296121.A0A1A5ZYK5"/>
<dbReference type="KEGG" id="kdj:28970148"/>
<feature type="site" description="Transition state stabilizer" evidence="6">
    <location>
        <position position="188"/>
    </location>
</feature>
<dbReference type="Proteomes" id="UP000078595">
    <property type="component" value="Chromosome 9"/>
</dbReference>
<dbReference type="InterPro" id="IPR005251">
    <property type="entry name" value="IF-M1Pi"/>
</dbReference>
<keyword evidence="9" id="KW-1185">Reference proteome</keyword>
<dbReference type="NCBIfam" id="TIGR00512">
    <property type="entry name" value="salvage_mtnA"/>
    <property type="match status" value="1"/>
</dbReference>
<organism evidence="7">
    <name type="scientific">Kwoniella dejecticola CBS 10117</name>
    <dbReference type="NCBI Taxonomy" id="1296121"/>
    <lineage>
        <taxon>Eukaryota</taxon>
        <taxon>Fungi</taxon>
        <taxon>Dikarya</taxon>
        <taxon>Basidiomycota</taxon>
        <taxon>Agaricomycotina</taxon>
        <taxon>Tremellomycetes</taxon>
        <taxon>Tremellales</taxon>
        <taxon>Cryptococcaceae</taxon>
        <taxon>Kwoniella</taxon>
    </lineage>
</organism>
<comment type="pathway">
    <text evidence="6">Amino-acid biosynthesis; L-methionine biosynthesis via salvage pathway; L-methionine from S-methyl-5-thio-alpha-D-ribose 1-phosphate: step 1/6.</text>
</comment>
<gene>
    <name evidence="6" type="primary">MRI1</name>
    <name evidence="7" type="ORF">I303_06449</name>
    <name evidence="8" type="ORF">I303_107048</name>
</gene>
<accession>A0A1A5ZYK5</accession>
<evidence type="ECO:0000256" key="4">
    <source>
        <dbReference type="ARBA" id="ARBA00023235"/>
    </source>
</evidence>
<dbReference type="PANTHER" id="PTHR43475:SF1">
    <property type="entry name" value="METHYLTHIORIBOSE-1-PHOSPHATE ISOMERASE"/>
    <property type="match status" value="1"/>
</dbReference>
<dbReference type="VEuPathDB" id="FungiDB:I303_06449"/>
<dbReference type="OrthoDB" id="2461at2759"/>
<evidence type="ECO:0000313" key="8">
    <source>
        <dbReference type="EMBL" id="WWC64438.1"/>
    </source>
</evidence>
<dbReference type="InterPro" id="IPR037171">
    <property type="entry name" value="NagB/RpiA_transferase-like"/>
</dbReference>
<comment type="catalytic activity">
    <reaction evidence="6">
        <text>5-(methylsulfanyl)-alpha-D-ribose 1-phosphate = 5-(methylsulfanyl)-D-ribulose 1-phosphate</text>
        <dbReference type="Rhea" id="RHEA:19989"/>
        <dbReference type="ChEBI" id="CHEBI:58533"/>
        <dbReference type="ChEBI" id="CHEBI:58548"/>
        <dbReference type="EC" id="5.3.1.23"/>
    </reaction>
</comment>